<dbReference type="InterPro" id="IPR001849">
    <property type="entry name" value="PH_domain"/>
</dbReference>
<sequence>MCEAQCFSKSLRDAAGQPLRLRGSLLKKGGSKTAPSIRSSFTMGRRNWQRRWFTLDAENGELRYYEDATMRATKGLARFRPNSELRTPTKDLRGKHGRGATDDTAYYFEVTNCEDEKHLVRSDPFAMRAHSQLEFDQWVASVGLRAAKG</sequence>
<dbReference type="EMBL" id="JBBJCI010000037">
    <property type="protein sequence ID" value="KAK7250247.1"/>
    <property type="molecule type" value="Genomic_DNA"/>
</dbReference>
<evidence type="ECO:0000313" key="2">
    <source>
        <dbReference type="Proteomes" id="UP001363151"/>
    </source>
</evidence>
<keyword evidence="2" id="KW-1185">Reference proteome</keyword>
<reference evidence="1 2" key="1">
    <citation type="submission" date="2024-03" db="EMBL/GenBank/DDBJ databases">
        <title>Aureococcus anophagefferens CCMP1851 and Kratosvirus quantuckense: Draft genome of a second virus-susceptible host strain in the model system.</title>
        <authorList>
            <person name="Chase E."/>
            <person name="Truchon A.R."/>
            <person name="Schepens W."/>
            <person name="Wilhelm S.W."/>
        </authorList>
    </citation>
    <scope>NUCLEOTIDE SEQUENCE [LARGE SCALE GENOMIC DNA]</scope>
    <source>
        <strain evidence="1 2">CCMP1851</strain>
    </source>
</reference>
<accession>A0ABR1GB17</accession>
<proteinExistence type="predicted"/>
<protein>
    <submittedName>
        <fullName evidence="1">Uncharacterized protein</fullName>
    </submittedName>
</protein>
<dbReference type="PROSITE" id="PS50003">
    <property type="entry name" value="PH_DOMAIN"/>
    <property type="match status" value="1"/>
</dbReference>
<evidence type="ECO:0000313" key="1">
    <source>
        <dbReference type="EMBL" id="KAK7250247.1"/>
    </source>
</evidence>
<dbReference type="InterPro" id="IPR011993">
    <property type="entry name" value="PH-like_dom_sf"/>
</dbReference>
<gene>
    <name evidence="1" type="ORF">SO694_00007040</name>
</gene>
<dbReference type="KEGG" id="aaf:AURANDRAFT_65866"/>
<organism evidence="1 2">
    <name type="scientific">Aureococcus anophagefferens</name>
    <name type="common">Harmful bloom alga</name>
    <dbReference type="NCBI Taxonomy" id="44056"/>
    <lineage>
        <taxon>Eukaryota</taxon>
        <taxon>Sar</taxon>
        <taxon>Stramenopiles</taxon>
        <taxon>Ochrophyta</taxon>
        <taxon>Pelagophyceae</taxon>
        <taxon>Pelagomonadales</taxon>
        <taxon>Pelagomonadaceae</taxon>
        <taxon>Aureococcus</taxon>
    </lineage>
</organism>
<dbReference type="SUPFAM" id="SSF50729">
    <property type="entry name" value="PH domain-like"/>
    <property type="match status" value="1"/>
</dbReference>
<comment type="caution">
    <text evidence="1">The sequence shown here is derived from an EMBL/GenBank/DDBJ whole genome shotgun (WGS) entry which is preliminary data.</text>
</comment>
<name>A0ABR1GB17_AURAN</name>
<dbReference type="Proteomes" id="UP001363151">
    <property type="component" value="Unassembled WGS sequence"/>
</dbReference>
<dbReference type="SMART" id="SM00233">
    <property type="entry name" value="PH"/>
    <property type="match status" value="1"/>
</dbReference>
<dbReference type="Pfam" id="PF00169">
    <property type="entry name" value="PH"/>
    <property type="match status" value="1"/>
</dbReference>
<dbReference type="Gene3D" id="2.30.29.30">
    <property type="entry name" value="Pleckstrin-homology domain (PH domain)/Phosphotyrosine-binding domain (PTB)"/>
    <property type="match status" value="1"/>
</dbReference>